<evidence type="ECO:0000313" key="7">
    <source>
        <dbReference type="Proteomes" id="UP001328107"/>
    </source>
</evidence>
<keyword evidence="4 5" id="KW-0472">Membrane</keyword>
<sequence length="127" mass="14266">SHLDIKARNITAIVLILFGLFGNCSFIVAVRTKKEIRNKHGILLSITCTAQTICLIFELVKRSDLAIAGNLTRETCFKSVFLYIIAAMYQTIGILMVGVDILVSLIAPVKYFSLRHFPYLLYLQIPC</sequence>
<dbReference type="InterPro" id="IPR000276">
    <property type="entry name" value="GPCR_Rhodpsn"/>
</dbReference>
<feature type="non-terminal residue" evidence="6">
    <location>
        <position position="1"/>
    </location>
</feature>
<keyword evidence="2 5" id="KW-0812">Transmembrane</keyword>
<proteinExistence type="predicted"/>
<dbReference type="EMBL" id="BTRK01000004">
    <property type="protein sequence ID" value="GMR48995.1"/>
    <property type="molecule type" value="Genomic_DNA"/>
</dbReference>
<dbReference type="GO" id="GO:0016020">
    <property type="term" value="C:membrane"/>
    <property type="evidence" value="ECO:0007669"/>
    <property type="project" value="UniProtKB-SubCell"/>
</dbReference>
<dbReference type="Proteomes" id="UP001328107">
    <property type="component" value="Unassembled WGS sequence"/>
</dbReference>
<evidence type="ECO:0000256" key="2">
    <source>
        <dbReference type="ARBA" id="ARBA00022692"/>
    </source>
</evidence>
<organism evidence="6 7">
    <name type="scientific">Pristionchus mayeri</name>
    <dbReference type="NCBI Taxonomy" id="1317129"/>
    <lineage>
        <taxon>Eukaryota</taxon>
        <taxon>Metazoa</taxon>
        <taxon>Ecdysozoa</taxon>
        <taxon>Nematoda</taxon>
        <taxon>Chromadorea</taxon>
        <taxon>Rhabditida</taxon>
        <taxon>Rhabditina</taxon>
        <taxon>Diplogasteromorpha</taxon>
        <taxon>Diplogasteroidea</taxon>
        <taxon>Neodiplogasteridae</taxon>
        <taxon>Pristionchus</taxon>
    </lineage>
</organism>
<dbReference type="PANTHER" id="PTHR23360">
    <property type="entry name" value="G-PROTEIN COUPLED RECEPTORS FAMILY 1 PROFILE DOMAIN-CONTAINING PROTEIN-RELATED"/>
    <property type="match status" value="1"/>
</dbReference>
<comment type="caution">
    <text evidence="6">The sequence shown here is derived from an EMBL/GenBank/DDBJ whole genome shotgun (WGS) entry which is preliminary data.</text>
</comment>
<keyword evidence="3 5" id="KW-1133">Transmembrane helix</keyword>
<evidence type="ECO:0000256" key="1">
    <source>
        <dbReference type="ARBA" id="ARBA00004370"/>
    </source>
</evidence>
<evidence type="ECO:0000256" key="3">
    <source>
        <dbReference type="ARBA" id="ARBA00022989"/>
    </source>
</evidence>
<reference evidence="7" key="1">
    <citation type="submission" date="2022-10" db="EMBL/GenBank/DDBJ databases">
        <title>Genome assembly of Pristionchus species.</title>
        <authorList>
            <person name="Yoshida K."/>
            <person name="Sommer R.J."/>
        </authorList>
    </citation>
    <scope>NUCLEOTIDE SEQUENCE [LARGE SCALE GENOMIC DNA]</scope>
    <source>
        <strain evidence="7">RS5460</strain>
    </source>
</reference>
<evidence type="ECO:0000256" key="5">
    <source>
        <dbReference type="SAM" id="Phobius"/>
    </source>
</evidence>
<dbReference type="InterPro" id="IPR019424">
    <property type="entry name" value="7TM_GPCR_Srsx"/>
</dbReference>
<evidence type="ECO:0000256" key="4">
    <source>
        <dbReference type="ARBA" id="ARBA00023136"/>
    </source>
</evidence>
<name>A0AAN5CR10_9BILA</name>
<accession>A0AAN5CR10</accession>
<keyword evidence="7" id="KW-1185">Reference proteome</keyword>
<feature type="transmembrane region" description="Helical" evidence="5">
    <location>
        <begin position="80"/>
        <end position="107"/>
    </location>
</feature>
<protein>
    <recommendedName>
        <fullName evidence="8">G protein-coupled receptor</fullName>
    </recommendedName>
</protein>
<evidence type="ECO:0000313" key="6">
    <source>
        <dbReference type="EMBL" id="GMR48995.1"/>
    </source>
</evidence>
<dbReference type="PANTHER" id="PTHR23360:SF37">
    <property type="entry name" value="G-PROTEIN COUPLED RECEPTORS FAMILY 1 PROFILE DOMAIN-CONTAINING PROTEIN"/>
    <property type="match status" value="1"/>
</dbReference>
<dbReference type="InterPro" id="IPR047130">
    <property type="entry name" value="7TM_GPCR_Srsx_nematod"/>
</dbReference>
<feature type="transmembrane region" description="Helical" evidence="5">
    <location>
        <begin position="12"/>
        <end position="30"/>
    </location>
</feature>
<gene>
    <name evidence="6" type="ORF">PMAYCL1PPCAC_19190</name>
</gene>
<dbReference type="AlphaFoldDB" id="A0AAN5CR10"/>
<dbReference type="GO" id="GO:0004930">
    <property type="term" value="F:G protein-coupled receptor activity"/>
    <property type="evidence" value="ECO:0007669"/>
    <property type="project" value="InterPro"/>
</dbReference>
<evidence type="ECO:0008006" key="8">
    <source>
        <dbReference type="Google" id="ProtNLM"/>
    </source>
</evidence>
<dbReference type="SMART" id="SM01381">
    <property type="entry name" value="7TM_GPCR_Srsx"/>
    <property type="match status" value="1"/>
</dbReference>
<feature type="non-terminal residue" evidence="6">
    <location>
        <position position="127"/>
    </location>
</feature>
<comment type="subcellular location">
    <subcellularLocation>
        <location evidence="1">Membrane</location>
    </subcellularLocation>
</comment>
<dbReference type="Pfam" id="PF10320">
    <property type="entry name" value="7TM_GPCR_Srsx"/>
    <property type="match status" value="1"/>
</dbReference>